<comment type="caution">
    <text evidence="5">The sequence shown here is derived from an EMBL/GenBank/DDBJ whole genome shotgun (WGS) entry which is preliminary data.</text>
</comment>
<feature type="domain" description="Acyl-CoA thioesterase 2 C-terminal" evidence="3">
    <location>
        <begin position="176"/>
        <end position="283"/>
    </location>
</feature>
<name>A0ABW9QS90_9ACTN</name>
<dbReference type="CDD" id="cd03444">
    <property type="entry name" value="Thioesterase_II_repeat1"/>
    <property type="match status" value="1"/>
</dbReference>
<evidence type="ECO:0000259" key="3">
    <source>
        <dbReference type="Pfam" id="PF02551"/>
    </source>
</evidence>
<dbReference type="SUPFAM" id="SSF54637">
    <property type="entry name" value="Thioesterase/thiol ester dehydrase-isomerase"/>
    <property type="match status" value="2"/>
</dbReference>
<dbReference type="InterPro" id="IPR029069">
    <property type="entry name" value="HotDog_dom_sf"/>
</dbReference>
<dbReference type="PANTHER" id="PTHR11066:SF34">
    <property type="entry name" value="ACYL-COENZYME A THIOESTERASE 8"/>
    <property type="match status" value="1"/>
</dbReference>
<evidence type="ECO:0000313" key="6">
    <source>
        <dbReference type="Proteomes" id="UP000437736"/>
    </source>
</evidence>
<evidence type="ECO:0000256" key="1">
    <source>
        <dbReference type="ARBA" id="ARBA00006538"/>
    </source>
</evidence>
<dbReference type="InterPro" id="IPR025652">
    <property type="entry name" value="TesB_C"/>
</dbReference>
<sequence length="296" mass="31959">MATEPGPVAGPLAVLLDALDLETIDRNLFRGKTPPTRLQRIFGGQVAAQALVAAHRTVPDKTVHSLHAYFLRAGDPAAPVVYEVDPIRDGRSYATRRVVGLQDGRAIFNLQASFKLPEPGYDRQVPFPEDAADPASLPNWTGFGFDDPEKDEEALPPPSSPFELRMAPPAGGYARLLWFRTLGALPEDPTLHACVAAYASDLTLLSVPLETFAREAAAAGRSMEPPAFVASLDHAMWFHRPFRVDRWMLYAQSSPTSGDGRGLCLGHMFGADGTLGITVVQEGAIRPPRPGDAVRG</sequence>
<reference evidence="5 6" key="1">
    <citation type="submission" date="2019-11" db="EMBL/GenBank/DDBJ databases">
        <title>Acidiferrimicrobium australis gen. nov., sp. nov., an acidophilic and obligately heterotrophic, member of the Actinobacteria that catalyses dissimilatory oxido- reduction of iron isolated from metal-rich acidic water in Chile.</title>
        <authorList>
            <person name="Gonzalez D."/>
            <person name="Huber K."/>
            <person name="Hedrich S."/>
            <person name="Rojas-Villalobos C."/>
            <person name="Quatrini R."/>
            <person name="Dinamarca M.A."/>
            <person name="Schwarz A."/>
            <person name="Canales C."/>
            <person name="Nancucheo I."/>
        </authorList>
    </citation>
    <scope>NUCLEOTIDE SEQUENCE [LARGE SCALE GENOMIC DNA]</scope>
    <source>
        <strain evidence="5 6">USS-CCA1</strain>
    </source>
</reference>
<keyword evidence="6" id="KW-1185">Reference proteome</keyword>
<evidence type="ECO:0000313" key="5">
    <source>
        <dbReference type="EMBL" id="MST32231.1"/>
    </source>
</evidence>
<dbReference type="Pfam" id="PF02551">
    <property type="entry name" value="Acyl_CoA_thio"/>
    <property type="match status" value="1"/>
</dbReference>
<evidence type="ECO:0000256" key="2">
    <source>
        <dbReference type="ARBA" id="ARBA00022801"/>
    </source>
</evidence>
<dbReference type="Pfam" id="PF13622">
    <property type="entry name" value="4HBT_3"/>
    <property type="match status" value="1"/>
</dbReference>
<dbReference type="InterPro" id="IPR042171">
    <property type="entry name" value="Acyl-CoA_hotdog"/>
</dbReference>
<feature type="domain" description="Acyl-CoA thioesterase-like N-terminal HotDog" evidence="4">
    <location>
        <begin position="40"/>
        <end position="114"/>
    </location>
</feature>
<comment type="similarity">
    <text evidence="1">Belongs to the C/M/P thioester hydrolase family.</text>
</comment>
<dbReference type="InterPro" id="IPR003703">
    <property type="entry name" value="Acyl_CoA_thio"/>
</dbReference>
<keyword evidence="2" id="KW-0378">Hydrolase</keyword>
<proteinExistence type="inferred from homology"/>
<gene>
    <name evidence="5" type="ORF">GHK86_05775</name>
</gene>
<organism evidence="5 6">
    <name type="scientific">Acidiferrimicrobium australe</name>
    <dbReference type="NCBI Taxonomy" id="2664430"/>
    <lineage>
        <taxon>Bacteria</taxon>
        <taxon>Bacillati</taxon>
        <taxon>Actinomycetota</taxon>
        <taxon>Acidimicrobiia</taxon>
        <taxon>Acidimicrobiales</taxon>
        <taxon>Acidimicrobiaceae</taxon>
        <taxon>Acidiferrimicrobium</taxon>
    </lineage>
</organism>
<evidence type="ECO:0000259" key="4">
    <source>
        <dbReference type="Pfam" id="PF13622"/>
    </source>
</evidence>
<dbReference type="PANTHER" id="PTHR11066">
    <property type="entry name" value="ACYL-COA THIOESTERASE"/>
    <property type="match status" value="1"/>
</dbReference>
<dbReference type="Gene3D" id="2.40.160.210">
    <property type="entry name" value="Acyl-CoA thioesterase, double hotdog domain"/>
    <property type="match status" value="1"/>
</dbReference>
<dbReference type="Proteomes" id="UP000437736">
    <property type="component" value="Unassembled WGS sequence"/>
</dbReference>
<protein>
    <submittedName>
        <fullName evidence="5">Acyl-CoA thioesterase II</fullName>
    </submittedName>
</protein>
<dbReference type="EMBL" id="WJHE01000250">
    <property type="protein sequence ID" value="MST32231.1"/>
    <property type="molecule type" value="Genomic_DNA"/>
</dbReference>
<dbReference type="InterPro" id="IPR049449">
    <property type="entry name" value="TesB_ACOT8-like_N"/>
</dbReference>
<dbReference type="CDD" id="cd03445">
    <property type="entry name" value="Thioesterase_II_repeat2"/>
    <property type="match status" value="1"/>
</dbReference>
<accession>A0ABW9QS90</accession>